<evidence type="ECO:0000313" key="3">
    <source>
        <dbReference type="Proteomes" id="UP000831181"/>
    </source>
</evidence>
<sequence length="269" mass="30942">MINTKKILFTLGAVSTFSFAGVASNVSNPDSNTVYAAKTNEFGQYPLNTPNIKLNTFKYQYGLTGDLNSYVNSNATPSTMPVFHREKSMQNANNKAYYRRDSKEMYIDGCPVGISSSGWISRGASTFDKYMPDKWIKLINTSKSFRYNHPELLLVGAQFQISKSPFCNKFVNIKKLYHDYYHVNIDKILSYTRPNNWETKYAKHGLNPKNYMVKGYTKDDLFKVLYNGYGGYSRKVDPKLKTLKHIIYKDQRTQSDHNDFNITATYKNS</sequence>
<dbReference type="AlphaFoldDB" id="A0A976RSE5"/>
<dbReference type="KEGG" id="lbe:MOO44_08590"/>
<feature type="signal peptide" evidence="1">
    <location>
        <begin position="1"/>
        <end position="20"/>
    </location>
</feature>
<feature type="chain" id="PRO_5039329859" evidence="1">
    <location>
        <begin position="21"/>
        <end position="269"/>
    </location>
</feature>
<keyword evidence="1" id="KW-0732">Signal</keyword>
<reference evidence="2" key="1">
    <citation type="journal article" date="2022" name="Int. J. Syst. Evol. Microbiol.">
        <title>Apilactobacillus apisilvae sp. nov., Nicolia spurrieriana gen. nov. sp. nov., Bombilactobacillus folatiphilus sp. nov. and Bombilactobacillus thymidiniphilus sp. nov., four new lactic acid bacterial isolates from stingless bees Tetragonula carbonaria and Austroplebeia australis.</title>
        <authorList>
            <person name="Oliphant S.A."/>
            <person name="Watson-Haigh N.S."/>
            <person name="Sumby K.M."/>
            <person name="Gardner J."/>
            <person name="Groom S."/>
            <person name="Jiranek V."/>
        </authorList>
    </citation>
    <scope>NUCLEOTIDE SEQUENCE</scope>
    <source>
        <strain evidence="2">SGEP1_A5</strain>
    </source>
</reference>
<organism evidence="2 3">
    <name type="scientific">Nicoliella spurrieriana</name>
    <dbReference type="NCBI Taxonomy" id="2925830"/>
    <lineage>
        <taxon>Bacteria</taxon>
        <taxon>Bacillati</taxon>
        <taxon>Bacillota</taxon>
        <taxon>Bacilli</taxon>
        <taxon>Lactobacillales</taxon>
        <taxon>Lactobacillaceae</taxon>
        <taxon>Nicoliella</taxon>
    </lineage>
</organism>
<accession>A0A976RSE5</accession>
<evidence type="ECO:0000256" key="1">
    <source>
        <dbReference type="SAM" id="SignalP"/>
    </source>
</evidence>
<evidence type="ECO:0000313" key="2">
    <source>
        <dbReference type="EMBL" id="UQS86905.1"/>
    </source>
</evidence>
<protein>
    <submittedName>
        <fullName evidence="2">Uncharacterized protein</fullName>
    </submittedName>
</protein>
<dbReference type="RefSeq" id="WP_260116705.1">
    <property type="nucleotide sequence ID" value="NZ_CP093361.1"/>
</dbReference>
<keyword evidence="3" id="KW-1185">Reference proteome</keyword>
<proteinExistence type="predicted"/>
<name>A0A976RSE5_9LACO</name>
<dbReference type="Proteomes" id="UP000831181">
    <property type="component" value="Chromosome"/>
</dbReference>
<gene>
    <name evidence="2" type="ORF">MOO44_08590</name>
</gene>
<dbReference type="EMBL" id="CP093361">
    <property type="protein sequence ID" value="UQS86905.1"/>
    <property type="molecule type" value="Genomic_DNA"/>
</dbReference>